<feature type="domain" description="Exportin-1/Importin-beta-like" evidence="6">
    <location>
        <begin position="105"/>
        <end position="236"/>
    </location>
</feature>
<keyword evidence="3" id="KW-0813">Transport</keyword>
<name>A0A8H5LTJ8_9AGAR</name>
<dbReference type="PANTHER" id="PTHR12363:SF33">
    <property type="entry name" value="IMPORTIN-13"/>
    <property type="match status" value="1"/>
</dbReference>
<evidence type="ECO:0000313" key="7">
    <source>
        <dbReference type="EMBL" id="KAF5369038.1"/>
    </source>
</evidence>
<reference evidence="7 8" key="1">
    <citation type="journal article" date="2020" name="ISME J.">
        <title>Uncovering the hidden diversity of litter-decomposition mechanisms in mushroom-forming fungi.</title>
        <authorList>
            <person name="Floudas D."/>
            <person name="Bentzer J."/>
            <person name="Ahren D."/>
            <person name="Johansson T."/>
            <person name="Persson P."/>
            <person name="Tunlid A."/>
        </authorList>
    </citation>
    <scope>NUCLEOTIDE SEQUENCE [LARGE SCALE GENOMIC DNA]</scope>
    <source>
        <strain evidence="7 8">CBS 291.85</strain>
    </source>
</reference>
<comment type="subcellular location">
    <subcellularLocation>
        <location evidence="1">Nucleus</location>
    </subcellularLocation>
</comment>
<accession>A0A8H5LTJ8</accession>
<dbReference type="GO" id="GO:0005737">
    <property type="term" value="C:cytoplasm"/>
    <property type="evidence" value="ECO:0007669"/>
    <property type="project" value="TreeGrafter"/>
</dbReference>
<evidence type="ECO:0000256" key="2">
    <source>
        <dbReference type="ARBA" id="ARBA00007991"/>
    </source>
</evidence>
<sequence length="1051" mass="114957">MLDVSFLPSLPPSDIDRAAQLILQAYGAPNPSASAEDLRRLQQELFDIQKLPEAWGLVLPLLNHQDQNVQFFGAHTATFPQDHAESLKNLLVQLTSHSVAIGKARIIIRKLFVALTALALKLVPQHPTRWPDWILNCITSLSGNGAPKEYIHEFLLIVAEEVGTADLLGPNKARMQQTLLDATPMVVQAITSSIDRSSNTASPNEILSAFKCLQAWLQHLPTSDITPLIPLLISRLDPEHDTIFVGASDSLQEIMTKSALSDGSGSRTLTEPLLFWLDTLGFRIVDNAIQSGMADEVAHSLCKLLTMLGDHSTSYLAANMASSAPLTLLPSAVIGIPQNMLDNKTKGQLTQTFLRLLLGFTGFPGYYGVDEEVSEMTLGFWYMLQEALWGSDFYFPEQDGEDGSQNVRSSEMGDQTAVAKALYVEVVKVLRTKMTFPGPGHGWSKDQMEKLMVYRRDAGDTLINAYYVIRDDMVEFFVNDVAARLAARQPGQQGGWEDIEATLYCILSIQEALDYETASHLHRLFSPESLGRLPTTGHNRVRRTALSLIGTYASWFATGSNTSTSPTKQELLMTCVSYVVQALPDQILCFQAASALRNLCDANRKALAPQIGAFAELHAGLAQVLDSEKSKVMESIASVIQALPPIEEIPPVEVIVNPIVQKMSEIIRSPNSLPVEAGALAVLQLETLAGVAKGLTRTSALGDGITVAFEEGSEDQAEVEAVEQAREDPRMVHLRQSILDSIRGCVEVFGEDAGIGQALNELVKSITSLPVDATLITLPPPPLLEIVCFAMQRQVTASWLSLGGILITQLSPPPPIPLVDDTAKEERMAKVRAERDAQAREVVSGALPILLSTSLTLMGSPNGMENNPDIVQEFFSCMDRVAQYFTGNLYTLPDGALDALMHCTVRALTLQERYSLVAASTFLSTFIHRSYVHSSLESYRIQLLAVHGRTIMYGVLSGLAGQAPRSATPNLIEVLSTLLTRCLEESKKWIKEVLFDSSFPQSKASSEDKERFMKSIIGSRSLKRTREAAQQFTLLARGLEGTSFGYASVSM</sequence>
<gene>
    <name evidence="7" type="ORF">D9758_003090</name>
</gene>
<dbReference type="InterPro" id="IPR016024">
    <property type="entry name" value="ARM-type_fold"/>
</dbReference>
<evidence type="ECO:0000259" key="6">
    <source>
        <dbReference type="Pfam" id="PF08389"/>
    </source>
</evidence>
<dbReference type="Proteomes" id="UP000559256">
    <property type="component" value="Unassembled WGS sequence"/>
</dbReference>
<dbReference type="InterPro" id="IPR051345">
    <property type="entry name" value="Importin_beta-like_NTR"/>
</dbReference>
<keyword evidence="8" id="KW-1185">Reference proteome</keyword>
<dbReference type="PANTHER" id="PTHR12363">
    <property type="entry name" value="TRANSPORTIN 3 AND IMPORTIN 13"/>
    <property type="match status" value="1"/>
</dbReference>
<dbReference type="GO" id="GO:0005634">
    <property type="term" value="C:nucleus"/>
    <property type="evidence" value="ECO:0007669"/>
    <property type="project" value="UniProtKB-SubCell"/>
</dbReference>
<protein>
    <recommendedName>
        <fullName evidence="6">Exportin-1/Importin-beta-like domain-containing protein</fullName>
    </recommendedName>
</protein>
<dbReference type="Pfam" id="PF18806">
    <property type="entry name" value="Importin_rep_3"/>
    <property type="match status" value="1"/>
</dbReference>
<organism evidence="7 8">
    <name type="scientific">Tetrapyrgos nigripes</name>
    <dbReference type="NCBI Taxonomy" id="182062"/>
    <lineage>
        <taxon>Eukaryota</taxon>
        <taxon>Fungi</taxon>
        <taxon>Dikarya</taxon>
        <taxon>Basidiomycota</taxon>
        <taxon>Agaricomycotina</taxon>
        <taxon>Agaricomycetes</taxon>
        <taxon>Agaricomycetidae</taxon>
        <taxon>Agaricales</taxon>
        <taxon>Marasmiineae</taxon>
        <taxon>Marasmiaceae</taxon>
        <taxon>Tetrapyrgos</taxon>
    </lineage>
</organism>
<dbReference type="SUPFAM" id="SSF48371">
    <property type="entry name" value="ARM repeat"/>
    <property type="match status" value="1"/>
</dbReference>
<dbReference type="InterPro" id="IPR013598">
    <property type="entry name" value="Exportin-1/Importin-b-like"/>
</dbReference>
<keyword evidence="4" id="KW-0677">Repeat</keyword>
<evidence type="ECO:0000313" key="8">
    <source>
        <dbReference type="Proteomes" id="UP000559256"/>
    </source>
</evidence>
<dbReference type="AlphaFoldDB" id="A0A8H5LTJ8"/>
<comment type="caution">
    <text evidence="7">The sequence shown here is derived from an EMBL/GenBank/DDBJ whole genome shotgun (WGS) entry which is preliminary data.</text>
</comment>
<evidence type="ECO:0000256" key="3">
    <source>
        <dbReference type="ARBA" id="ARBA00022448"/>
    </source>
</evidence>
<dbReference type="Gene3D" id="1.25.10.10">
    <property type="entry name" value="Leucine-rich Repeat Variant"/>
    <property type="match status" value="1"/>
</dbReference>
<evidence type="ECO:0000256" key="4">
    <source>
        <dbReference type="ARBA" id="ARBA00022737"/>
    </source>
</evidence>
<dbReference type="Pfam" id="PF08389">
    <property type="entry name" value="Xpo1"/>
    <property type="match status" value="1"/>
</dbReference>
<dbReference type="EMBL" id="JAACJM010000014">
    <property type="protein sequence ID" value="KAF5369038.1"/>
    <property type="molecule type" value="Genomic_DNA"/>
</dbReference>
<dbReference type="OrthoDB" id="2016913at2759"/>
<dbReference type="InterPro" id="IPR040520">
    <property type="entry name" value="Importin_rep_3"/>
</dbReference>
<proteinExistence type="inferred from homology"/>
<dbReference type="InterPro" id="IPR011989">
    <property type="entry name" value="ARM-like"/>
</dbReference>
<evidence type="ECO:0000256" key="5">
    <source>
        <dbReference type="ARBA" id="ARBA00023242"/>
    </source>
</evidence>
<dbReference type="GO" id="GO:0006606">
    <property type="term" value="P:protein import into nucleus"/>
    <property type="evidence" value="ECO:0007669"/>
    <property type="project" value="TreeGrafter"/>
</dbReference>
<keyword evidence="5" id="KW-0539">Nucleus</keyword>
<comment type="similarity">
    <text evidence="2">Belongs to the importin beta family.</text>
</comment>
<evidence type="ECO:0000256" key="1">
    <source>
        <dbReference type="ARBA" id="ARBA00004123"/>
    </source>
</evidence>